<proteinExistence type="predicted"/>
<protein>
    <submittedName>
        <fullName evidence="1">Uncharacterized protein</fullName>
    </submittedName>
</protein>
<dbReference type="AlphaFoldDB" id="A0A3S5FDD6"/>
<reference evidence="1" key="1">
    <citation type="submission" date="2018-11" db="EMBL/GenBank/DDBJ databases">
        <authorList>
            <consortium name="Pathogen Informatics"/>
        </authorList>
    </citation>
    <scope>NUCLEOTIDE SEQUENCE</scope>
</reference>
<evidence type="ECO:0000313" key="2">
    <source>
        <dbReference type="Proteomes" id="UP000784294"/>
    </source>
</evidence>
<comment type="caution">
    <text evidence="1">The sequence shown here is derived from an EMBL/GenBank/DDBJ whole genome shotgun (WGS) entry which is preliminary data.</text>
</comment>
<keyword evidence="2" id="KW-1185">Reference proteome</keyword>
<name>A0A3S5FDD6_9PLAT</name>
<accession>A0A3S5FDD6</accession>
<dbReference type="EMBL" id="CAAALY010035978">
    <property type="protein sequence ID" value="VEL18185.1"/>
    <property type="molecule type" value="Genomic_DNA"/>
</dbReference>
<evidence type="ECO:0000313" key="1">
    <source>
        <dbReference type="EMBL" id="VEL18185.1"/>
    </source>
</evidence>
<dbReference type="Proteomes" id="UP000784294">
    <property type="component" value="Unassembled WGS sequence"/>
</dbReference>
<gene>
    <name evidence="1" type="ORF">PXEA_LOCUS11625</name>
</gene>
<sequence length="97" mass="10289">MPAGKVTASQQPLPQSKSLAHEQVPGYAGWSKEQIYELGSILLRLFRHCLANSAANANIFILLGGSTCLIDDILPATGVAMLADDASLMDDDSPLYA</sequence>
<organism evidence="1 2">
    <name type="scientific">Protopolystoma xenopodis</name>
    <dbReference type="NCBI Taxonomy" id="117903"/>
    <lineage>
        <taxon>Eukaryota</taxon>
        <taxon>Metazoa</taxon>
        <taxon>Spiralia</taxon>
        <taxon>Lophotrochozoa</taxon>
        <taxon>Platyhelminthes</taxon>
        <taxon>Monogenea</taxon>
        <taxon>Polyopisthocotylea</taxon>
        <taxon>Polystomatidea</taxon>
        <taxon>Polystomatidae</taxon>
        <taxon>Protopolystoma</taxon>
    </lineage>
</organism>